<keyword evidence="3" id="KW-1185">Reference proteome</keyword>
<keyword evidence="1" id="KW-1133">Transmembrane helix</keyword>
<comment type="caution">
    <text evidence="2">The sequence shown here is derived from an EMBL/GenBank/DDBJ whole genome shotgun (WGS) entry which is preliminary data.</text>
</comment>
<organism evidence="2 3">
    <name type="scientific">Rhodoferax ferrireducens</name>
    <dbReference type="NCBI Taxonomy" id="192843"/>
    <lineage>
        <taxon>Bacteria</taxon>
        <taxon>Pseudomonadati</taxon>
        <taxon>Pseudomonadota</taxon>
        <taxon>Betaproteobacteria</taxon>
        <taxon>Burkholderiales</taxon>
        <taxon>Comamonadaceae</taxon>
        <taxon>Rhodoferax</taxon>
    </lineage>
</organism>
<evidence type="ECO:0000256" key="1">
    <source>
        <dbReference type="SAM" id="Phobius"/>
    </source>
</evidence>
<keyword evidence="1" id="KW-0472">Membrane</keyword>
<accession>A0ABU2C3H2</accession>
<gene>
    <name evidence="2" type="ORF">J2X19_000527</name>
</gene>
<evidence type="ECO:0000313" key="3">
    <source>
        <dbReference type="Proteomes" id="UP001180487"/>
    </source>
</evidence>
<name>A0ABU2C3H2_9BURK</name>
<dbReference type="RefSeq" id="WP_310370395.1">
    <property type="nucleotide sequence ID" value="NZ_JAVDXT010000001.1"/>
</dbReference>
<protein>
    <submittedName>
        <fullName evidence="2">Uncharacterized protein</fullName>
    </submittedName>
</protein>
<dbReference type="Proteomes" id="UP001180487">
    <property type="component" value="Unassembled WGS sequence"/>
</dbReference>
<feature type="transmembrane region" description="Helical" evidence="1">
    <location>
        <begin position="133"/>
        <end position="151"/>
    </location>
</feature>
<sequence>MSYHLTILRTANGKLHSITLDEARAAASQRGGWIFNGAQNSFELTNSEGSVTLWFQDGQLWTNSAEAWLFAPLLALAELLGGRVRGDEFETYQSAEVTFFHPDDVPLRREAEAASKLLVEKNIRQEKRIRNGIVGFFVILGFLGFAIGKWFEGR</sequence>
<reference evidence="2 3" key="1">
    <citation type="submission" date="2023-07" db="EMBL/GenBank/DDBJ databases">
        <title>Sorghum-associated microbial communities from plants grown in Nebraska, USA.</title>
        <authorList>
            <person name="Schachtman D."/>
        </authorList>
    </citation>
    <scope>NUCLEOTIDE SEQUENCE [LARGE SCALE GENOMIC DNA]</scope>
    <source>
        <strain evidence="2 3">BE313</strain>
    </source>
</reference>
<dbReference type="EMBL" id="JAVDXT010000001">
    <property type="protein sequence ID" value="MDR7375869.1"/>
    <property type="molecule type" value="Genomic_DNA"/>
</dbReference>
<proteinExistence type="predicted"/>
<keyword evidence="1" id="KW-0812">Transmembrane</keyword>
<evidence type="ECO:0000313" key="2">
    <source>
        <dbReference type="EMBL" id="MDR7375869.1"/>
    </source>
</evidence>